<dbReference type="InterPro" id="IPR011044">
    <property type="entry name" value="Quino_amine_DH_bsu"/>
</dbReference>
<dbReference type="RefSeq" id="WP_264749874.1">
    <property type="nucleotide sequence ID" value="NZ_JAPDHW010000005.1"/>
</dbReference>
<dbReference type="EMBL" id="JAPDHW010000005">
    <property type="protein sequence ID" value="MCW3168675.1"/>
    <property type="molecule type" value="Genomic_DNA"/>
</dbReference>
<reference evidence="2" key="1">
    <citation type="submission" date="2022-10" db="EMBL/GenBank/DDBJ databases">
        <title>Chryseobacterium babae sp. nov. isolated from the gut of the beetle Oryctes rhinoceros, and Chryseobacterium kimseyorum sp. nov., isolated from a stick insect rearing cage.</title>
        <authorList>
            <person name="Shelomi M."/>
            <person name="Han C.-J."/>
            <person name="Chen W.-M."/>
            <person name="Chen H.-K."/>
            <person name="Liaw S.-J."/>
            <person name="Muhle E."/>
            <person name="Clermont D."/>
        </authorList>
    </citation>
    <scope>NUCLEOTIDE SEQUENCE</scope>
    <source>
        <strain evidence="2">09-1422</strain>
    </source>
</reference>
<dbReference type="SUPFAM" id="SSF103647">
    <property type="entry name" value="TSP type-3 repeat"/>
    <property type="match status" value="1"/>
</dbReference>
<evidence type="ECO:0008006" key="4">
    <source>
        <dbReference type="Google" id="ProtNLM"/>
    </source>
</evidence>
<dbReference type="SUPFAM" id="SSF50969">
    <property type="entry name" value="YVTN repeat-like/Quinoprotein amine dehydrogenase"/>
    <property type="match status" value="1"/>
</dbReference>
<keyword evidence="1" id="KW-0732">Signal</keyword>
<proteinExistence type="predicted"/>
<accession>A0ABT3HXZ1</accession>
<dbReference type="SUPFAM" id="SSF63825">
    <property type="entry name" value="YWTD domain"/>
    <property type="match status" value="1"/>
</dbReference>
<sequence>MKISKLLYFCVFLFLLNIKAQDCNSLYILNAQNGNVYNISALNGTLPSAVTTLSTAARSNLAVGANPANTSETVFTSSNTSANSPVYKSNSTIGTNIPTGLGGLTANPTAGTTLGYVYGISANKRLIQASPAPAADLGAITGDAVWASGSVSSDAFFDSNGRLNVIVTSGASRYVYRIDIATLAATQFIQLSGSLPSNFQGLSFFNGNIYAVEGFVSNVLLVSSFNARVYEINPNTGVSSVKTSYNLNTLLGPFTNADDLDLASCQVFTPTAAPSCNELFGLTSASGITYRIDLTTLSTTSVATGTPSNSSNLAYGPASTNLAQNQFVVSPNDATGNIFRGIATSATTIMSNTGRSWGSPIGIGTDPATGYVYGINNKTLTRWLGQTGPGNDATTLGTVNGVTGDSNWANGNVLNDIAVDNGGNLYVITAVTNANIWLYRINPVTRMATAVTKISGTVPNLSSANGNGLAYLGDFFYYSRINGDGTDIWKLDAMTGASSFVGNIAGTASNPRNFGDLASCATVTNVPASFTLNCGADGSGIQGAPLVPNGTVQNSVLRVSITGAVNGLAEFTLTGSGITTSPSPYVAFIPQGATYVDIPFVYDGTGAAGNRLVTVSSPRAVLVTTCTIPVLADLDSDNDGIPDSLDLDDDNDGILDTVENVCETEGTPVYSNNFGTGTSTTQDTRVVGHTFAAVNPNDGSYTVSRSLSQSLYYTQTNATGNKDAGIFSIADGSTDGKFLIINVAANYLNKTLYKVEGITVIPGKKYRFRLDMAGLAEGAAQIPNLRIAVKDTSGNILAFTDSNNIGMANDDIWRRFKMDFIAGTSNVTLEIINLQPLGTAGNDVGIDNFVLTPINICDADGDGIENSLDLDSDNDGCFDAVEGDENVNASHLNPNGSINYAANGGLGTVTSNNGVPNIVNSGSFDIGNDVGQGIGVSQDISKNSCLDTDLDGVADYLDLDDDNDGILDTEEGCLPTVTMGTIVDNAKITELKNTGSTVFSLVPPGTALPLGGVKVTYNSGGNGWGYYTPGVGTTTITVNGTQSAPFPTTYLDVIDYGNTVAGIARNVSIDFGASANSISTADNDYQYIIGIAGLGNEGAVITNTFSVPITVLSNSDVFNTGVYSLLDGVPSVTPGQTGTVVRTNTNTTQGYTFYSIPKSVASFTMNLTGGNDPHGFIFGVYNKNCNANTDGDAYPNHLDLDSDNDGCTDAVEGGGAFTAADLQPGLGVLAAQSPNQNLGNNVGNTATTMGVPILAGTGQTFGDSQNAAINGGCYCYKPGIQNAGVSNPVKHGITALNRAGSTSSEWPVARQSAWTVLESKTKGLVVNRLTASEIAAIPTANLVEGMMVYDKDAQCLKIYNGTIWSCFKTQACPD</sequence>
<dbReference type="Proteomes" id="UP001163731">
    <property type="component" value="Unassembled WGS sequence"/>
</dbReference>
<evidence type="ECO:0000313" key="3">
    <source>
        <dbReference type="Proteomes" id="UP001163731"/>
    </source>
</evidence>
<organism evidence="2 3">
    <name type="scientific">Chryseobacterium kimseyorum</name>
    <dbReference type="NCBI Taxonomy" id="2984028"/>
    <lineage>
        <taxon>Bacteria</taxon>
        <taxon>Pseudomonadati</taxon>
        <taxon>Bacteroidota</taxon>
        <taxon>Flavobacteriia</taxon>
        <taxon>Flavobacteriales</taxon>
        <taxon>Weeksellaceae</taxon>
        <taxon>Chryseobacterium group</taxon>
        <taxon>Chryseobacterium</taxon>
    </lineage>
</organism>
<dbReference type="Gene3D" id="4.10.1080.10">
    <property type="entry name" value="TSP type-3 repeat"/>
    <property type="match status" value="1"/>
</dbReference>
<evidence type="ECO:0000256" key="1">
    <source>
        <dbReference type="SAM" id="SignalP"/>
    </source>
</evidence>
<comment type="caution">
    <text evidence="2">The sequence shown here is derived from an EMBL/GenBank/DDBJ whole genome shotgun (WGS) entry which is preliminary data.</text>
</comment>
<dbReference type="InterPro" id="IPR028974">
    <property type="entry name" value="TSP_type-3_rpt"/>
</dbReference>
<feature type="signal peptide" evidence="1">
    <location>
        <begin position="1"/>
        <end position="20"/>
    </location>
</feature>
<gene>
    <name evidence="2" type="ORF">OMO38_09050</name>
</gene>
<protein>
    <recommendedName>
        <fullName evidence="4">MAM domain-containing protein</fullName>
    </recommendedName>
</protein>
<name>A0ABT3HXZ1_9FLAO</name>
<keyword evidence="3" id="KW-1185">Reference proteome</keyword>
<feature type="chain" id="PRO_5045996482" description="MAM domain-containing protein" evidence="1">
    <location>
        <begin position="21"/>
        <end position="1374"/>
    </location>
</feature>
<evidence type="ECO:0000313" key="2">
    <source>
        <dbReference type="EMBL" id="MCW3168675.1"/>
    </source>
</evidence>